<keyword evidence="5 6" id="KW-0009">Actin-binding</keyword>
<evidence type="ECO:0000256" key="7">
    <source>
        <dbReference type="SAM" id="Coils"/>
    </source>
</evidence>
<evidence type="ECO:0000256" key="1">
    <source>
        <dbReference type="ARBA" id="ARBA00022741"/>
    </source>
</evidence>
<evidence type="ECO:0000256" key="8">
    <source>
        <dbReference type="SAM" id="MobiDB-lite"/>
    </source>
</evidence>
<evidence type="ECO:0000256" key="3">
    <source>
        <dbReference type="ARBA" id="ARBA00023123"/>
    </source>
</evidence>
<accession>A0A0S4JPX4</accession>
<dbReference type="PRINTS" id="PR00193">
    <property type="entry name" value="MYOSINHEAVY"/>
</dbReference>
<dbReference type="PANTHER" id="PTHR13140">
    <property type="entry name" value="MYOSIN"/>
    <property type="match status" value="1"/>
</dbReference>
<dbReference type="GO" id="GO:0051015">
    <property type="term" value="F:actin filament binding"/>
    <property type="evidence" value="ECO:0007669"/>
    <property type="project" value="TreeGrafter"/>
</dbReference>
<dbReference type="InterPro" id="IPR027417">
    <property type="entry name" value="P-loop_NTPase"/>
</dbReference>
<dbReference type="PROSITE" id="PS51456">
    <property type="entry name" value="MYOSIN_MOTOR"/>
    <property type="match status" value="1"/>
</dbReference>
<dbReference type="Gene3D" id="1.20.5.4820">
    <property type="match status" value="1"/>
</dbReference>
<dbReference type="InterPro" id="IPR036961">
    <property type="entry name" value="Kinesin_motor_dom_sf"/>
</dbReference>
<dbReference type="SMART" id="SM00242">
    <property type="entry name" value="MYSc"/>
    <property type="match status" value="1"/>
</dbReference>
<dbReference type="GO" id="GO:0016459">
    <property type="term" value="C:myosin complex"/>
    <property type="evidence" value="ECO:0007669"/>
    <property type="project" value="UniProtKB-KW"/>
</dbReference>
<evidence type="ECO:0000256" key="6">
    <source>
        <dbReference type="PROSITE-ProRule" id="PRU00782"/>
    </source>
</evidence>
<dbReference type="Gene3D" id="1.20.120.720">
    <property type="entry name" value="Myosin VI head, motor domain, U50 subdomain"/>
    <property type="match status" value="1"/>
</dbReference>
<keyword evidence="3 6" id="KW-0518">Myosin</keyword>
<dbReference type="PANTHER" id="PTHR13140:SF706">
    <property type="entry name" value="DILUTE CLASS UNCONVENTIONAL MYOSIN, ISOFORM C"/>
    <property type="match status" value="1"/>
</dbReference>
<reference evidence="11" key="1">
    <citation type="submission" date="2015-09" db="EMBL/GenBank/DDBJ databases">
        <authorList>
            <consortium name="Pathogen Informatics"/>
        </authorList>
    </citation>
    <scope>NUCLEOTIDE SEQUENCE [LARGE SCALE GENOMIC DNA]</scope>
    <source>
        <strain evidence="11">Lake Konstanz</strain>
    </source>
</reference>
<keyword evidence="2 6" id="KW-0067">ATP-binding</keyword>
<dbReference type="GO" id="GO:0005737">
    <property type="term" value="C:cytoplasm"/>
    <property type="evidence" value="ECO:0007669"/>
    <property type="project" value="TreeGrafter"/>
</dbReference>
<dbReference type="Gene3D" id="3.40.850.10">
    <property type="entry name" value="Kinesin motor domain"/>
    <property type="match status" value="1"/>
</dbReference>
<evidence type="ECO:0000313" key="11">
    <source>
        <dbReference type="Proteomes" id="UP000051952"/>
    </source>
</evidence>
<evidence type="ECO:0000256" key="2">
    <source>
        <dbReference type="ARBA" id="ARBA00022840"/>
    </source>
</evidence>
<sequence length="1314" mass="147017">MSSKTLVPPPASRFTKGEKVFLHHKVHAWVVGEVQQVEVNPKPSPMPHDLPSSSRKREHSAHWHIVSCCDPLMNVTSEVLGFVEDWNVDIYDEAIETRPVDDLLSLVHLHDAAILRTLAVRYFQNIIYTNIGVIVVAVNPFNTSIPRYQDSAMSAYLAERGQPISEKLLPHSWAQAHNTYHELTTSSMDQSILISGESGAGKTEAAKIVLKYLTHISAVNGSAVEQQRAQRIATAIASCSPILEAFGNAKTVRNDNSSRFGKLLKLQFHSQTHLFSGAHTINYLLEKSRVLVCGKGERIYHSFYLAGASPDALASLELRAPLTSYTSLFSGGVLDNKEYSTPQDYHEVASAMERIGIPADLVLGVWRVVSGILHVANVKFSAGDNGEGSQADPSTMTSLATACRMWGIDVDVLQQELTSTEITVMGTTTRRLLPVHKAVDVRDALCKAVYGAVFEWLVAQCNAACAGSTGEGTHMHNAAAAGGPPLTIALLDIFGFESFEVNSFEQLCINYANETLQQHYNTFVFTKDMELCRNEGIDTVSITCPDLQPTLRLLTSLFSALDDQCALNGSESVFLEEIVKVHHKQHPNFLKDLTKKHIFGISHFAGEVMYDVSGWIEKNRDTVKEVFRTTVFPQADAACNALSRCIFPPPLASAADALPGGEGITTTTRKKAKGPLTVACSFRAQMDALLTVIESTNPRWIRCVKPHPEKLPLKLSGSYTLRQLEFSGILGTVKIRKAGYPIRYPHREFCTQYRVILPFPSHCRSLPDITPPLALAHSKAVLTIVDLLQARSSQPGILPAQIGKTLVFLKTEAFYELERCRKRALHETSLLLQRTGRGLLKRRKVFQLRKALVIQRVGRRYLASVFLFKSFALMNSVKIAEHKREREEIARAKKAEEKRQALEDERKAAEHAALLQRQLAALQVQIRALTQQEERARSELEASSAPTRNQAIEQVYRVIHAYQQKRALETFIRTAVVPLESLREDARRNLLQQEVREFHQLYVLERQVREKLWIREELIETRRAEMKHRAALIEEYEEDLQFLSRVHEGAWNQELFRQRRLERLERAKEAAASAPPPGPFLGWVDRELKERSAEVPLHTPVIHSSRHAPPNDLITHSPVHRIPTDVIASALQWNVDLLCTSSQLQQTLLRQHNDNATSPGRHSTERKLIIEEDPVFPGAKVLHVPSGTMGYVEHTMPTGLHDDNSPQRRSIMTVVYGGGQKMWVDSSELKRVRTLSGPSVEQPHHASVSNSLQRSSPTPPRRSTPTTSASPPGHFATWKRDIQEGAVKTTRSQATTDLRAFSMWKQRAALLEDD</sequence>
<dbReference type="CDD" id="cd00124">
    <property type="entry name" value="MYSc"/>
    <property type="match status" value="1"/>
</dbReference>
<dbReference type="SUPFAM" id="SSF52540">
    <property type="entry name" value="P-loop containing nucleoside triphosphate hydrolases"/>
    <property type="match status" value="1"/>
</dbReference>
<keyword evidence="11" id="KW-1185">Reference proteome</keyword>
<dbReference type="VEuPathDB" id="TriTrypDB:BSAL_35940"/>
<evidence type="ECO:0000313" key="10">
    <source>
        <dbReference type="EMBL" id="CUG92185.1"/>
    </source>
</evidence>
<evidence type="ECO:0000256" key="4">
    <source>
        <dbReference type="ARBA" id="ARBA00023175"/>
    </source>
</evidence>
<evidence type="ECO:0000259" key="9">
    <source>
        <dbReference type="PROSITE" id="PS51456"/>
    </source>
</evidence>
<dbReference type="GO" id="GO:0007015">
    <property type="term" value="P:actin filament organization"/>
    <property type="evidence" value="ECO:0007669"/>
    <property type="project" value="TreeGrafter"/>
</dbReference>
<dbReference type="Pfam" id="PF00063">
    <property type="entry name" value="Myosin_head"/>
    <property type="match status" value="1"/>
</dbReference>
<feature type="coiled-coil region" evidence="7">
    <location>
        <begin position="879"/>
        <end position="939"/>
    </location>
</feature>
<dbReference type="Gene3D" id="1.20.58.530">
    <property type="match status" value="1"/>
</dbReference>
<feature type="binding site" evidence="6">
    <location>
        <begin position="196"/>
        <end position="203"/>
    </location>
    <ligand>
        <name>ATP</name>
        <dbReference type="ChEBI" id="CHEBI:30616"/>
    </ligand>
</feature>
<feature type="region of interest" description="Actin-binding" evidence="6">
    <location>
        <begin position="686"/>
        <end position="708"/>
    </location>
</feature>
<dbReference type="Proteomes" id="UP000051952">
    <property type="component" value="Unassembled WGS sequence"/>
</dbReference>
<gene>
    <name evidence="10" type="ORF">BSAL_35940</name>
</gene>
<proteinExistence type="inferred from homology"/>
<protein>
    <submittedName>
        <fullName evidence="10">Myosin heavy chain, putative</fullName>
    </submittedName>
</protein>
<dbReference type="GO" id="GO:0016020">
    <property type="term" value="C:membrane"/>
    <property type="evidence" value="ECO:0007669"/>
    <property type="project" value="TreeGrafter"/>
</dbReference>
<feature type="compositionally biased region" description="Low complexity" evidence="8">
    <location>
        <begin position="1263"/>
        <end position="1272"/>
    </location>
</feature>
<dbReference type="GO" id="GO:0005524">
    <property type="term" value="F:ATP binding"/>
    <property type="evidence" value="ECO:0007669"/>
    <property type="project" value="UniProtKB-UniRule"/>
</dbReference>
<comment type="similarity">
    <text evidence="6">Belongs to the TRAFAC class myosin-kinesin ATPase superfamily. Myosin family.</text>
</comment>
<feature type="region of interest" description="Disordered" evidence="8">
    <location>
        <begin position="1234"/>
        <end position="1276"/>
    </location>
</feature>
<keyword evidence="1 6" id="KW-0547">Nucleotide-binding</keyword>
<name>A0A0S4JPX4_BODSA</name>
<dbReference type="InterPro" id="IPR001609">
    <property type="entry name" value="Myosin_head_motor_dom-like"/>
</dbReference>
<evidence type="ECO:0000256" key="5">
    <source>
        <dbReference type="ARBA" id="ARBA00023203"/>
    </source>
</evidence>
<dbReference type="Gene3D" id="1.10.10.820">
    <property type="match status" value="1"/>
</dbReference>
<organism evidence="10 11">
    <name type="scientific">Bodo saltans</name>
    <name type="common">Flagellated protozoan</name>
    <dbReference type="NCBI Taxonomy" id="75058"/>
    <lineage>
        <taxon>Eukaryota</taxon>
        <taxon>Discoba</taxon>
        <taxon>Euglenozoa</taxon>
        <taxon>Kinetoplastea</taxon>
        <taxon>Metakinetoplastina</taxon>
        <taxon>Eubodonida</taxon>
        <taxon>Bodonidae</taxon>
        <taxon>Bodo</taxon>
    </lineage>
</organism>
<dbReference type="EMBL" id="CYKH01002015">
    <property type="protein sequence ID" value="CUG92185.1"/>
    <property type="molecule type" value="Genomic_DNA"/>
</dbReference>
<keyword evidence="4 6" id="KW-0505">Motor protein</keyword>
<keyword evidence="7" id="KW-0175">Coiled coil</keyword>
<dbReference type="GO" id="GO:0000146">
    <property type="term" value="F:microfilament motor activity"/>
    <property type="evidence" value="ECO:0007669"/>
    <property type="project" value="TreeGrafter"/>
</dbReference>
<feature type="domain" description="Myosin motor" evidence="9">
    <location>
        <begin position="98"/>
        <end position="822"/>
    </location>
</feature>